<proteinExistence type="predicted"/>
<dbReference type="GO" id="GO:0030701">
    <property type="term" value="F:NAD+-dinitrogen-reductase ADP-D-ribosyltransferase activity"/>
    <property type="evidence" value="ECO:0007669"/>
    <property type="project" value="InterPro"/>
</dbReference>
<dbReference type="AlphaFoldDB" id="A0A1H9KPA8"/>
<evidence type="ECO:0000313" key="1">
    <source>
        <dbReference type="EMBL" id="SER00996.1"/>
    </source>
</evidence>
<dbReference type="Proteomes" id="UP000198749">
    <property type="component" value="Unassembled WGS sequence"/>
</dbReference>
<dbReference type="Pfam" id="PF07357">
    <property type="entry name" value="DRAT"/>
    <property type="match status" value="1"/>
</dbReference>
<reference evidence="2" key="1">
    <citation type="submission" date="2016-10" db="EMBL/GenBank/DDBJ databases">
        <authorList>
            <person name="Varghese N."/>
            <person name="Submissions S."/>
        </authorList>
    </citation>
    <scope>NUCLEOTIDE SEQUENCE [LARGE SCALE GENOMIC DNA]</scope>
    <source>
        <strain evidence="2">DSM 18887</strain>
    </source>
</reference>
<dbReference type="GO" id="GO:0009399">
    <property type="term" value="P:nitrogen fixation"/>
    <property type="evidence" value="ECO:0007669"/>
    <property type="project" value="InterPro"/>
</dbReference>
<dbReference type="STRING" id="355243.SAMN03080615_03580"/>
<evidence type="ECO:0000313" key="2">
    <source>
        <dbReference type="Proteomes" id="UP000198749"/>
    </source>
</evidence>
<dbReference type="RefSeq" id="WP_091360915.1">
    <property type="nucleotide sequence ID" value="NZ_AP025284.1"/>
</dbReference>
<protein>
    <submittedName>
        <fullName evidence="1">NAD+---dinitrogen-reductase ADP-D-ribosyltransferase</fullName>
    </submittedName>
</protein>
<dbReference type="OrthoDB" id="183043at2"/>
<accession>A0A1H9KPA8</accession>
<keyword evidence="2" id="KW-1185">Reference proteome</keyword>
<organism evidence="1 2">
    <name type="scientific">Amphritea atlantica</name>
    <dbReference type="NCBI Taxonomy" id="355243"/>
    <lineage>
        <taxon>Bacteria</taxon>
        <taxon>Pseudomonadati</taxon>
        <taxon>Pseudomonadota</taxon>
        <taxon>Gammaproteobacteria</taxon>
        <taxon>Oceanospirillales</taxon>
        <taxon>Oceanospirillaceae</taxon>
        <taxon>Amphritea</taxon>
    </lineage>
</organism>
<gene>
    <name evidence="1" type="ORF">SAMN03080615_03580</name>
</gene>
<sequence length="300" mass="34259">MADSPLELIQHLAPGEPTLPAYARLPVNHCNYPAIILGSLTFQRYPEAIFLDNVATFHQPLFNRLDNIEAAADRAVAFETYMQASFLLTAPEEAGYQAENQENGAELRGIKHTHKKKARHKADYRKLLRGWLFDSDSREAAVMKGWVESRFGLLARNHKGPLRDFESETYFNYTQERSAGLYNTNSLESQLDLLYSYCQYELHRRLPNQRHYQLYRATNRLNEYDTLFQGSKSSSAVILNNLTSFSSSLEQCDSFGDTLLQCQVPFSKILFFPDLLPGAFRCESEYIVLGGLYQVSKVAI</sequence>
<dbReference type="EMBL" id="FOGB01000014">
    <property type="protein sequence ID" value="SER00996.1"/>
    <property type="molecule type" value="Genomic_DNA"/>
</dbReference>
<dbReference type="InterPro" id="IPR009953">
    <property type="entry name" value="DRA_trans"/>
</dbReference>
<keyword evidence="1" id="KW-0808">Transferase</keyword>
<name>A0A1H9KPA8_9GAMM</name>